<keyword evidence="3" id="KW-1185">Reference proteome</keyword>
<dbReference type="Proteomes" id="UP000001194">
    <property type="component" value="Unassembled WGS sequence"/>
</dbReference>
<organism evidence="3">
    <name type="scientific">Laccaria bicolor (strain S238N-H82 / ATCC MYA-4686)</name>
    <name type="common">Bicoloured deceiver</name>
    <name type="synonym">Laccaria laccata var. bicolor</name>
    <dbReference type="NCBI Taxonomy" id="486041"/>
    <lineage>
        <taxon>Eukaryota</taxon>
        <taxon>Fungi</taxon>
        <taxon>Dikarya</taxon>
        <taxon>Basidiomycota</taxon>
        <taxon>Agaricomycotina</taxon>
        <taxon>Agaricomycetes</taxon>
        <taxon>Agaricomycetidae</taxon>
        <taxon>Agaricales</taxon>
        <taxon>Agaricineae</taxon>
        <taxon>Hydnangiaceae</taxon>
        <taxon>Laccaria</taxon>
    </lineage>
</organism>
<reference evidence="2 3" key="1">
    <citation type="journal article" date="2008" name="Nature">
        <title>The genome of Laccaria bicolor provides insights into mycorrhizal symbiosis.</title>
        <authorList>
            <person name="Martin F."/>
            <person name="Aerts A."/>
            <person name="Ahren D."/>
            <person name="Brun A."/>
            <person name="Danchin E.G.J."/>
            <person name="Duchaussoy F."/>
            <person name="Gibon J."/>
            <person name="Kohler A."/>
            <person name="Lindquist E."/>
            <person name="Pereda V."/>
            <person name="Salamov A."/>
            <person name="Shapiro H.J."/>
            <person name="Wuyts J."/>
            <person name="Blaudez D."/>
            <person name="Buee M."/>
            <person name="Brokstein P."/>
            <person name="Canbaeck B."/>
            <person name="Cohen D."/>
            <person name="Courty P.E."/>
            <person name="Coutinho P.M."/>
            <person name="Delaruelle C."/>
            <person name="Detter J.C."/>
            <person name="Deveau A."/>
            <person name="DiFazio S."/>
            <person name="Duplessis S."/>
            <person name="Fraissinet-Tachet L."/>
            <person name="Lucic E."/>
            <person name="Frey-Klett P."/>
            <person name="Fourrey C."/>
            <person name="Feussner I."/>
            <person name="Gay G."/>
            <person name="Grimwood J."/>
            <person name="Hoegger P.J."/>
            <person name="Jain P."/>
            <person name="Kilaru S."/>
            <person name="Labbe J."/>
            <person name="Lin Y.C."/>
            <person name="Legue V."/>
            <person name="Le Tacon F."/>
            <person name="Marmeisse R."/>
            <person name="Melayah D."/>
            <person name="Montanini B."/>
            <person name="Muratet M."/>
            <person name="Nehls U."/>
            <person name="Niculita-Hirzel H."/>
            <person name="Oudot-Le Secq M.P."/>
            <person name="Peter M."/>
            <person name="Quesneville H."/>
            <person name="Rajashekar B."/>
            <person name="Reich M."/>
            <person name="Rouhier N."/>
            <person name="Schmutz J."/>
            <person name="Yin T."/>
            <person name="Chalot M."/>
            <person name="Henrissat B."/>
            <person name="Kuees U."/>
            <person name="Lucas S."/>
            <person name="Van de Peer Y."/>
            <person name="Podila G.K."/>
            <person name="Polle A."/>
            <person name="Pukkila P.J."/>
            <person name="Richardson P.M."/>
            <person name="Rouze P."/>
            <person name="Sanders I.R."/>
            <person name="Stajich J.E."/>
            <person name="Tunlid A."/>
            <person name="Tuskan G."/>
            <person name="Grigoriev I.V."/>
        </authorList>
    </citation>
    <scope>NUCLEOTIDE SEQUENCE [LARGE SCALE GENOMIC DNA]</scope>
    <source>
        <strain evidence="3">S238N-H82 / ATCC MYA-4686</strain>
    </source>
</reference>
<evidence type="ECO:0000313" key="2">
    <source>
        <dbReference type="EMBL" id="EDR05477.1"/>
    </source>
</evidence>
<dbReference type="EMBL" id="DS547113">
    <property type="protein sequence ID" value="EDR05477.1"/>
    <property type="molecule type" value="Genomic_DNA"/>
</dbReference>
<dbReference type="AlphaFoldDB" id="B0DJ86"/>
<evidence type="ECO:0000313" key="3">
    <source>
        <dbReference type="Proteomes" id="UP000001194"/>
    </source>
</evidence>
<dbReference type="InParanoid" id="B0DJ86"/>
<feature type="domain" description="DUF6697" evidence="1">
    <location>
        <begin position="39"/>
        <end position="99"/>
    </location>
</feature>
<dbReference type="Pfam" id="PF20411">
    <property type="entry name" value="DUF6697"/>
    <property type="match status" value="1"/>
</dbReference>
<dbReference type="OrthoDB" id="3176940at2759"/>
<dbReference type="RefSeq" id="XP_001884035.1">
    <property type="nucleotide sequence ID" value="XM_001884000.1"/>
</dbReference>
<accession>B0DJ86</accession>
<sequence length="121" mass="13884">MKKQEDLMMDPGVTSKYLLAGRIHFLDLKLEDELKDIMVSHKFMAMRYGGSVQETTPNIPKVNFDKHGFDNFMYCNMDTHSMAPEIPGAGGLLFNPDHVPGFTGIKYRLYMYEDQVWLAAM</sequence>
<gene>
    <name evidence="2" type="ORF">LACBIDRAFT_329786</name>
</gene>
<dbReference type="HOGENOM" id="CLU_2038470_0_0_1"/>
<dbReference type="InterPro" id="IPR046520">
    <property type="entry name" value="DUF6697"/>
</dbReference>
<name>B0DJ86_LACBS</name>
<evidence type="ECO:0000259" key="1">
    <source>
        <dbReference type="Pfam" id="PF20411"/>
    </source>
</evidence>
<dbReference type="GeneID" id="6079681"/>
<dbReference type="KEGG" id="lbc:LACBIDRAFT_329786"/>
<protein>
    <submittedName>
        <fullName evidence="2">Predicted protein</fullName>
    </submittedName>
</protein>
<proteinExistence type="predicted"/>